<sequence length="335" mass="34145">MAVLLLTSAAGAPGVTSTALGLALWWPREVVLVDADPHPCHAVEAGYLGGRGRAGGGLPELARVHRQGGDLTAALWSQLIDLPRPEDLARSSRPAFSRPVSSRTVSSRTAGTAAVEPIGEGVDRDGDGNSEAARDGGGEPAHLLPGFGHPAQPSLFQAVWPALSTSLVELDQAGVDVIVDLGRAPSGAGGAAGIGLPGDLVARSGLLALVVRAGLRSLAGLSLHRDRIDALVAGTTATVGLVLIGAGHPYSAHEIRRQFGLPVLAEVAEDPRAAAVLSDGVGITSGSLPRGWGRGRYVSSLRHGASVLHRQMARHAGLVDPELLEEPGAGAEEAT</sequence>
<feature type="region of interest" description="Disordered" evidence="1">
    <location>
        <begin position="87"/>
        <end position="147"/>
    </location>
</feature>
<organism evidence="2 3">
    <name type="scientific">Acidipropionibacterium jensenii</name>
    <dbReference type="NCBI Taxonomy" id="1749"/>
    <lineage>
        <taxon>Bacteria</taxon>
        <taxon>Bacillati</taxon>
        <taxon>Actinomycetota</taxon>
        <taxon>Actinomycetes</taxon>
        <taxon>Propionibacteriales</taxon>
        <taxon>Propionibacteriaceae</taxon>
        <taxon>Acidipropionibacterium</taxon>
    </lineage>
</organism>
<dbReference type="EMBL" id="LR134473">
    <property type="protein sequence ID" value="VEI03517.1"/>
    <property type="molecule type" value="Genomic_DNA"/>
</dbReference>
<keyword evidence="3" id="KW-1185">Reference proteome</keyword>
<evidence type="ECO:0008006" key="4">
    <source>
        <dbReference type="Google" id="ProtNLM"/>
    </source>
</evidence>
<dbReference type="RefSeq" id="WP_197720468.1">
    <property type="nucleotide sequence ID" value="NZ_JAKECM010000062.1"/>
</dbReference>
<evidence type="ECO:0000313" key="2">
    <source>
        <dbReference type="EMBL" id="VEI03517.1"/>
    </source>
</evidence>
<evidence type="ECO:0000256" key="1">
    <source>
        <dbReference type="SAM" id="MobiDB-lite"/>
    </source>
</evidence>
<feature type="compositionally biased region" description="Basic and acidic residues" evidence="1">
    <location>
        <begin position="121"/>
        <end position="137"/>
    </location>
</feature>
<proteinExistence type="predicted"/>
<name>A0A448NZY6_9ACTN</name>
<dbReference type="Proteomes" id="UP000277858">
    <property type="component" value="Chromosome"/>
</dbReference>
<dbReference type="STRING" id="1122997.GCA_000425285_00092"/>
<gene>
    <name evidence="2" type="ORF">NCTC13652_01724</name>
</gene>
<feature type="compositionally biased region" description="Low complexity" evidence="1">
    <location>
        <begin position="97"/>
        <end position="115"/>
    </location>
</feature>
<evidence type="ECO:0000313" key="3">
    <source>
        <dbReference type="Proteomes" id="UP000277858"/>
    </source>
</evidence>
<dbReference type="AlphaFoldDB" id="A0A448NZY6"/>
<protein>
    <recommendedName>
        <fullName evidence="4">ParA family protein</fullName>
    </recommendedName>
</protein>
<dbReference type="InterPro" id="IPR027417">
    <property type="entry name" value="P-loop_NTPase"/>
</dbReference>
<accession>A0A448NZY6</accession>
<dbReference type="Gene3D" id="3.40.50.300">
    <property type="entry name" value="P-loop containing nucleotide triphosphate hydrolases"/>
    <property type="match status" value="1"/>
</dbReference>
<reference evidence="2 3" key="1">
    <citation type="submission" date="2018-12" db="EMBL/GenBank/DDBJ databases">
        <authorList>
            <consortium name="Pathogen Informatics"/>
        </authorList>
    </citation>
    <scope>NUCLEOTIDE SEQUENCE [LARGE SCALE GENOMIC DNA]</scope>
    <source>
        <strain evidence="2 3">NCTC13652</strain>
    </source>
</reference>